<reference evidence="4 5" key="1">
    <citation type="submission" date="2015-06" db="EMBL/GenBank/DDBJ databases">
        <title>Draft genome sequence of beer spoilage bacterium Megasphaera cerevisiae type strain 20462.</title>
        <authorList>
            <person name="Kutumbaka K."/>
            <person name="Pasmowitz J."/>
            <person name="Mategko J."/>
            <person name="Reyes D."/>
            <person name="Friedrich A."/>
            <person name="Han S."/>
            <person name="Martens-Habbena W."/>
            <person name="Neal-McKinney J."/>
            <person name="Janagama H.K."/>
            <person name="Nadala C."/>
            <person name="Samadpour M."/>
        </authorList>
    </citation>
    <scope>NUCLEOTIDE SEQUENCE [LARGE SCALE GENOMIC DNA]</scope>
    <source>
        <strain evidence="4 5">DSM 20462</strain>
    </source>
</reference>
<dbReference type="SUPFAM" id="SSF159133">
    <property type="entry name" value="EutN/CcmL-like"/>
    <property type="match status" value="1"/>
</dbReference>
<evidence type="ECO:0000256" key="2">
    <source>
        <dbReference type="ARBA" id="ARBA00023669"/>
    </source>
</evidence>
<dbReference type="InParanoid" id="A0A0J6ZQ71"/>
<dbReference type="Gene3D" id="2.40.50.220">
    <property type="entry name" value="EutN/Ccml"/>
    <property type="match status" value="1"/>
</dbReference>
<dbReference type="PROSITE" id="PS51932">
    <property type="entry name" value="BMV"/>
    <property type="match status" value="1"/>
</dbReference>
<dbReference type="OrthoDB" id="196195at2"/>
<dbReference type="CDD" id="cd01614">
    <property type="entry name" value="EutN_CcmL"/>
    <property type="match status" value="1"/>
</dbReference>
<name>A0A0J6ZQ71_9FIRM</name>
<comment type="subcellular location">
    <subcellularLocation>
        <location evidence="1">Carboxysome</location>
    </subcellularLocation>
</comment>
<sequence>MKIAKVTGSVVSTKKEEGLVGSKLMIVRFETSTGVPYGNEEVAVDYVGAGVGELVLVASGSAVRTREANHGKPVDLAIVGIIDYVN</sequence>
<dbReference type="Pfam" id="PF03319">
    <property type="entry name" value="EutN_CcmL"/>
    <property type="match status" value="1"/>
</dbReference>
<dbReference type="InterPro" id="IPR036677">
    <property type="entry name" value="EutN_CcmL_sf"/>
</dbReference>
<dbReference type="STRING" id="39029.BSR42_07330"/>
<keyword evidence="2" id="KW-1282">Carboxysome</keyword>
<dbReference type="AlphaFoldDB" id="A0A0J6ZQ71"/>
<dbReference type="EMBL" id="LEKT01000010">
    <property type="protein sequence ID" value="KMO87076.1"/>
    <property type="molecule type" value="Genomic_DNA"/>
</dbReference>
<accession>A0A0J6ZQ71</accession>
<dbReference type="Proteomes" id="UP000036503">
    <property type="component" value="Unassembled WGS sequence"/>
</dbReference>
<dbReference type="GO" id="GO:0031470">
    <property type="term" value="C:carboxysome"/>
    <property type="evidence" value="ECO:0007669"/>
    <property type="project" value="UniProtKB-SubCell"/>
</dbReference>
<evidence type="ECO:0000256" key="1">
    <source>
        <dbReference type="ARBA" id="ARBA00023587"/>
    </source>
</evidence>
<comment type="caution">
    <text evidence="4">The sequence shown here is derived from an EMBL/GenBank/DDBJ whole genome shotgun (WGS) entry which is preliminary data.</text>
</comment>
<dbReference type="InterPro" id="IPR004992">
    <property type="entry name" value="EutN_CcmL"/>
</dbReference>
<dbReference type="RefSeq" id="WP_048513693.1">
    <property type="nucleotide sequence ID" value="NZ_FUXD01000014.1"/>
</dbReference>
<gene>
    <name evidence="4" type="ORF">AB840_04750</name>
</gene>
<evidence type="ECO:0000313" key="5">
    <source>
        <dbReference type="Proteomes" id="UP000036503"/>
    </source>
</evidence>
<evidence type="ECO:0000313" key="4">
    <source>
        <dbReference type="EMBL" id="KMO87076.1"/>
    </source>
</evidence>
<organism evidence="4 5">
    <name type="scientific">Megasphaera cerevisiae DSM 20462</name>
    <dbReference type="NCBI Taxonomy" id="1122219"/>
    <lineage>
        <taxon>Bacteria</taxon>
        <taxon>Bacillati</taxon>
        <taxon>Bacillota</taxon>
        <taxon>Negativicutes</taxon>
        <taxon>Veillonellales</taxon>
        <taxon>Veillonellaceae</taxon>
        <taxon>Megasphaera</taxon>
    </lineage>
</organism>
<dbReference type="PATRIC" id="fig|1122219.3.peg.3465"/>
<dbReference type="PANTHER" id="PTHR36539">
    <property type="entry name" value="ETHANOLAMINE UTILIZATION PROTEIN EUTN"/>
    <property type="match status" value="1"/>
</dbReference>
<keyword evidence="3" id="KW-1283">Bacterial microcompartment</keyword>
<keyword evidence="5" id="KW-1185">Reference proteome</keyword>
<protein>
    <submittedName>
        <fullName evidence="4">Ethanolamine utilization protein EutN</fullName>
    </submittedName>
</protein>
<proteinExistence type="predicted"/>
<evidence type="ECO:0000256" key="3">
    <source>
        <dbReference type="ARBA" id="ARBA00024446"/>
    </source>
</evidence>
<dbReference type="PANTHER" id="PTHR36539:SF1">
    <property type="entry name" value="BACTERIAL MICROCOMPARTMENT SHELL VERTEX PROTEIN EUTN"/>
    <property type="match status" value="1"/>
</dbReference>